<dbReference type="STRING" id="159087.Daro_2514"/>
<dbReference type="EMBL" id="CP000089">
    <property type="protein sequence ID" value="AAZ47247.1"/>
    <property type="molecule type" value="Genomic_DNA"/>
</dbReference>
<sequence>MMQPFTYWLPHLQGLLYGFLDRTHKGTLEALLVALEGFLVAVEAGMVIPSTIPQVQQEATTPALWWEKQVQEAVTMFRVRPTLARLENVETVAKSYMDWKTTRK</sequence>
<proteinExistence type="predicted"/>
<gene>
    <name evidence="1" type="ordered locus">Daro_2514</name>
</gene>
<protein>
    <submittedName>
        <fullName evidence="1">Uncharacterized protein</fullName>
    </submittedName>
</protein>
<dbReference type="KEGG" id="dar:Daro_2514"/>
<organism evidence="1">
    <name type="scientific">Dechloromonas aromatica (strain RCB)</name>
    <dbReference type="NCBI Taxonomy" id="159087"/>
    <lineage>
        <taxon>Bacteria</taxon>
        <taxon>Pseudomonadati</taxon>
        <taxon>Pseudomonadota</taxon>
        <taxon>Betaproteobacteria</taxon>
        <taxon>Rhodocyclales</taxon>
        <taxon>Azonexaceae</taxon>
        <taxon>Dechloromonas</taxon>
    </lineage>
</organism>
<accession>Q47D34</accession>
<evidence type="ECO:0000313" key="1">
    <source>
        <dbReference type="EMBL" id="AAZ47247.1"/>
    </source>
</evidence>
<dbReference type="AlphaFoldDB" id="Q47D34"/>
<name>Q47D34_DECAR</name>
<dbReference type="HOGENOM" id="CLU_2245498_0_0_4"/>
<reference evidence="1" key="1">
    <citation type="submission" date="2005-08" db="EMBL/GenBank/DDBJ databases">
        <title>Complete sequence of Dechloromonas aromatica RCB.</title>
        <authorList>
            <person name="Salinero K.K."/>
            <person name="Copeland A."/>
            <person name="Lucas S."/>
            <person name="Lapidus A."/>
            <person name="Barry K."/>
            <person name="Detter J.C."/>
            <person name="Glavina T."/>
            <person name="Hammon N."/>
            <person name="Israni S."/>
            <person name="Pitluck S."/>
            <person name="Di Bartolo G."/>
            <person name="Trong S."/>
            <person name="Schmutz J."/>
            <person name="Larimer F."/>
            <person name="Land M."/>
            <person name="Ivanova N."/>
            <person name="Richardson P."/>
        </authorList>
    </citation>
    <scope>NUCLEOTIDE SEQUENCE</scope>
    <source>
        <strain evidence="1">RCB</strain>
    </source>
</reference>